<reference evidence="1" key="1">
    <citation type="submission" date="2014-09" db="EMBL/GenBank/DDBJ databases">
        <authorList>
            <person name="Magalhaes I.L.F."/>
            <person name="Oliveira U."/>
            <person name="Santos F.R."/>
            <person name="Vidigal T.H.D.A."/>
            <person name="Brescovit A.D."/>
            <person name="Santos A.J."/>
        </authorList>
    </citation>
    <scope>NUCLEOTIDE SEQUENCE</scope>
    <source>
        <tissue evidence="1">Shoot tissue taken approximately 20 cm above the soil surface</tissue>
    </source>
</reference>
<name>A0A0A8XX68_ARUDO</name>
<accession>A0A0A8XX68</accession>
<dbReference type="AlphaFoldDB" id="A0A0A8XX68"/>
<proteinExistence type="predicted"/>
<reference evidence="1" key="2">
    <citation type="journal article" date="2015" name="Data Brief">
        <title>Shoot transcriptome of the giant reed, Arundo donax.</title>
        <authorList>
            <person name="Barrero R.A."/>
            <person name="Guerrero F.D."/>
            <person name="Moolhuijzen P."/>
            <person name="Goolsby J.A."/>
            <person name="Tidwell J."/>
            <person name="Bellgard S.E."/>
            <person name="Bellgard M.I."/>
        </authorList>
    </citation>
    <scope>NUCLEOTIDE SEQUENCE</scope>
    <source>
        <tissue evidence="1">Shoot tissue taken approximately 20 cm above the soil surface</tissue>
    </source>
</reference>
<organism evidence="1">
    <name type="scientific">Arundo donax</name>
    <name type="common">Giant reed</name>
    <name type="synonym">Donax arundinaceus</name>
    <dbReference type="NCBI Taxonomy" id="35708"/>
    <lineage>
        <taxon>Eukaryota</taxon>
        <taxon>Viridiplantae</taxon>
        <taxon>Streptophyta</taxon>
        <taxon>Embryophyta</taxon>
        <taxon>Tracheophyta</taxon>
        <taxon>Spermatophyta</taxon>
        <taxon>Magnoliopsida</taxon>
        <taxon>Liliopsida</taxon>
        <taxon>Poales</taxon>
        <taxon>Poaceae</taxon>
        <taxon>PACMAD clade</taxon>
        <taxon>Arundinoideae</taxon>
        <taxon>Arundineae</taxon>
        <taxon>Arundo</taxon>
    </lineage>
</organism>
<dbReference type="EMBL" id="GBRH01279321">
    <property type="protein sequence ID" value="JAD18574.1"/>
    <property type="molecule type" value="Transcribed_RNA"/>
</dbReference>
<sequence length="23" mass="2626">MYMNGNFLPVLYSLHEALAQEKG</sequence>
<evidence type="ECO:0000313" key="1">
    <source>
        <dbReference type="EMBL" id="JAD18574.1"/>
    </source>
</evidence>
<protein>
    <submittedName>
        <fullName evidence="1">Uncharacterized protein</fullName>
    </submittedName>
</protein>